<accession>L0R794</accession>
<name>L0R794_9BACT</name>
<dbReference type="Pfam" id="PF12059">
    <property type="entry name" value="DUF3540"/>
    <property type="match status" value="1"/>
</dbReference>
<evidence type="ECO:0000313" key="2">
    <source>
        <dbReference type="EMBL" id="SLM32882.1"/>
    </source>
</evidence>
<reference evidence="1" key="2">
    <citation type="submission" date="2012-12" db="EMBL/GenBank/DDBJ databases">
        <title>Region harboring genes involved in magnetosome formation of Candidatus Desulfamplus magnetosmortis.</title>
        <authorList>
            <person name="Lefevre C.T."/>
            <person name="Bazylinski D.A."/>
        </authorList>
    </citation>
    <scope>NUCLEOTIDE SEQUENCE</scope>
    <source>
        <strain evidence="1">BW-1</strain>
    </source>
</reference>
<evidence type="ECO:0000313" key="1">
    <source>
        <dbReference type="EMBL" id="CCO06831.1"/>
    </source>
</evidence>
<protein>
    <recommendedName>
        <fullName evidence="4">DUF3540 domain-containing protein</fullName>
    </recommendedName>
</protein>
<organism evidence="1">
    <name type="scientific">Desulfamplus magnetovallimortis</name>
    <dbReference type="NCBI Taxonomy" id="1246637"/>
    <lineage>
        <taxon>Bacteria</taxon>
        <taxon>Pseudomonadati</taxon>
        <taxon>Thermodesulfobacteriota</taxon>
        <taxon>Desulfobacteria</taxon>
        <taxon>Desulfobacterales</taxon>
        <taxon>Desulfobacteraceae</taxon>
        <taxon>Desulfamplus</taxon>
    </lineage>
</organism>
<reference evidence="2 3" key="3">
    <citation type="submission" date="2017-03" db="EMBL/GenBank/DDBJ databases">
        <authorList>
            <person name="Afonso C.L."/>
            <person name="Miller P.J."/>
            <person name="Scott M.A."/>
            <person name="Spackman E."/>
            <person name="Goraichik I."/>
            <person name="Dimitrov K.M."/>
            <person name="Suarez D.L."/>
            <person name="Swayne D.E."/>
        </authorList>
    </citation>
    <scope>NUCLEOTIDE SEQUENCE [LARGE SCALE GENOMIC DNA]</scope>
    <source>
        <strain evidence="2">PRJEB14757</strain>
    </source>
</reference>
<dbReference type="Proteomes" id="UP000191931">
    <property type="component" value="Unassembled WGS sequence"/>
</dbReference>
<dbReference type="EMBL" id="FWEV01000325">
    <property type="protein sequence ID" value="SLM32882.1"/>
    <property type="molecule type" value="Genomic_DNA"/>
</dbReference>
<evidence type="ECO:0000313" key="3">
    <source>
        <dbReference type="Proteomes" id="UP000191931"/>
    </source>
</evidence>
<gene>
    <name evidence="1" type="ORF">DEMABW1_80225</name>
    <name evidence="2" type="ORF">MTBBW1_80225</name>
</gene>
<dbReference type="EMBL" id="HF547348">
    <property type="protein sequence ID" value="CCO06831.1"/>
    <property type="molecule type" value="Genomic_DNA"/>
</dbReference>
<proteinExistence type="predicted"/>
<dbReference type="RefSeq" id="WP_186441042.1">
    <property type="nucleotide sequence ID" value="NZ_LT828540.1"/>
</dbReference>
<keyword evidence="3" id="KW-1185">Reference proteome</keyword>
<dbReference type="InterPro" id="IPR021927">
    <property type="entry name" value="DUF3540"/>
</dbReference>
<dbReference type="AlphaFoldDB" id="L0R794"/>
<evidence type="ECO:0008006" key="4">
    <source>
        <dbReference type="Google" id="ProtNLM"/>
    </source>
</evidence>
<reference evidence="1" key="1">
    <citation type="submission" date="2012-10" db="EMBL/GenBank/DDBJ databases">
        <authorList>
            <person name="Lefevre C."/>
        </authorList>
    </citation>
    <scope>NUCLEOTIDE SEQUENCE</scope>
    <source>
        <strain evidence="1">BW-1</strain>
    </source>
</reference>
<sequence>MSIMPEIKSVFPDQEYEPSIRNGKVVAVLAKAAIVDMGGEKIKAQKAFSCLVDPEAGDTVICCKNEDDQFYILGIMEREDHRKQQMKISLPADATLESGDGSISILAKETATIASENLNLICGETLYKSHSATFSLDSLTATGNTLQASYKTVNFFSHIINTMAKHVFNRFKDYIRNTESSDQVKARQMTRNADGVFSLETGHTIMVSKESTKIDGKKILMG</sequence>
<dbReference type="STRING" id="1246637.MTBBW1_80225"/>